<dbReference type="RefSeq" id="WP_075698623.1">
    <property type="nucleotide sequence ID" value="NZ_CP074126.1"/>
</dbReference>
<dbReference type="EMBL" id="CP074126">
    <property type="protein sequence ID" value="QUS54070.1"/>
    <property type="molecule type" value="Genomic_DNA"/>
</dbReference>
<feature type="domain" description="Restriction endonuclease type IV Mrr" evidence="1">
    <location>
        <begin position="9"/>
        <end position="63"/>
    </location>
</feature>
<gene>
    <name evidence="2" type="ORF">KGB56_11560</name>
</gene>
<evidence type="ECO:0000313" key="2">
    <source>
        <dbReference type="EMBL" id="QUS54070.1"/>
    </source>
</evidence>
<dbReference type="InterPro" id="IPR011335">
    <property type="entry name" value="Restrct_endonuc-II-like"/>
</dbReference>
<reference evidence="2 3" key="1">
    <citation type="journal article" date="2021" name="Angew. Chem. Int. Ed. Engl.">
        <title>A novel family of nonribosomal peptides modulate collective behavior in Pseudovibrio bacteria isolated from marine sponges.</title>
        <authorList>
            <person name="Ioca L.P."/>
            <person name="Dai Y."/>
            <person name="Kunakom S."/>
            <person name="Diaz-Espinosa J."/>
            <person name="Krunic A."/>
            <person name="Crnkovic C.M."/>
            <person name="Orjala J."/>
            <person name="Sanchez L.M."/>
            <person name="Ferreira A.G."/>
            <person name="Berlinck R.G.S."/>
            <person name="Eustaquio A.S."/>
        </authorList>
    </citation>
    <scope>NUCLEOTIDE SEQUENCE [LARGE SCALE GENOMIC DNA]</scope>
    <source>
        <strain evidence="2 3">Ab134</strain>
    </source>
</reference>
<protein>
    <recommendedName>
        <fullName evidence="1">Restriction endonuclease type IV Mrr domain-containing protein</fullName>
    </recommendedName>
</protein>
<sequence>MITEKDPENWRDLHDWCAQILQECGWEAKTEIKVELVRGKAEIDVFAVENVMGRKYKIAVECKN</sequence>
<evidence type="ECO:0000259" key="1">
    <source>
        <dbReference type="Pfam" id="PF04471"/>
    </source>
</evidence>
<organism evidence="2 3">
    <name type="scientific">Pseudovibrio brasiliensis</name>
    <dbReference type="NCBI Taxonomy" id="1898042"/>
    <lineage>
        <taxon>Bacteria</taxon>
        <taxon>Pseudomonadati</taxon>
        <taxon>Pseudomonadota</taxon>
        <taxon>Alphaproteobacteria</taxon>
        <taxon>Hyphomicrobiales</taxon>
        <taxon>Stappiaceae</taxon>
        <taxon>Pseudovibrio</taxon>
    </lineage>
</organism>
<dbReference type="Pfam" id="PF04471">
    <property type="entry name" value="Mrr_cat"/>
    <property type="match status" value="1"/>
</dbReference>
<proteinExistence type="predicted"/>
<keyword evidence="3" id="KW-1185">Reference proteome</keyword>
<evidence type="ECO:0000313" key="3">
    <source>
        <dbReference type="Proteomes" id="UP000680706"/>
    </source>
</evidence>
<dbReference type="SUPFAM" id="SSF52980">
    <property type="entry name" value="Restriction endonuclease-like"/>
    <property type="match status" value="1"/>
</dbReference>
<dbReference type="InterPro" id="IPR007560">
    <property type="entry name" value="Restrct_endonuc_IV_Mrr"/>
</dbReference>
<accession>A0ABX8AJG2</accession>
<name>A0ABX8AJG2_9HYPH</name>
<dbReference type="Proteomes" id="UP000680706">
    <property type="component" value="Chromosome"/>
</dbReference>